<dbReference type="Proteomes" id="UP000727993">
    <property type="component" value="Unassembled WGS sequence"/>
</dbReference>
<evidence type="ECO:0000313" key="2">
    <source>
        <dbReference type="Proteomes" id="UP000727993"/>
    </source>
</evidence>
<evidence type="ECO:0000313" key="1">
    <source>
        <dbReference type="EMBL" id="MBK9297899.1"/>
    </source>
</evidence>
<dbReference type="Gene3D" id="1.25.10.10">
    <property type="entry name" value="Leucine-rich Repeat Variant"/>
    <property type="match status" value="1"/>
</dbReference>
<dbReference type="EMBL" id="JADJZA010000007">
    <property type="protein sequence ID" value="MBK9297899.1"/>
    <property type="molecule type" value="Genomic_DNA"/>
</dbReference>
<name>A0A936TFL7_9ACTN</name>
<proteinExistence type="predicted"/>
<reference evidence="1 2" key="1">
    <citation type="submission" date="2020-10" db="EMBL/GenBank/DDBJ databases">
        <title>Connecting structure to function with the recovery of over 1000 high-quality activated sludge metagenome-assembled genomes encoding full-length rRNA genes using long-read sequencing.</title>
        <authorList>
            <person name="Singleton C.M."/>
            <person name="Petriglieri F."/>
            <person name="Kristensen J.M."/>
            <person name="Kirkegaard R.H."/>
            <person name="Michaelsen T.Y."/>
            <person name="Andersen M.H."/>
            <person name="Karst S.M."/>
            <person name="Dueholm M.S."/>
            <person name="Nielsen P.H."/>
            <person name="Albertsen M."/>
        </authorList>
    </citation>
    <scope>NUCLEOTIDE SEQUENCE [LARGE SCALE GENOMIC DNA]</scope>
    <source>
        <strain evidence="1">Lyne_18-Q3-R50-59_MAXAC.006</strain>
    </source>
</reference>
<accession>A0A936TFL7</accession>
<dbReference type="InterPro" id="IPR016024">
    <property type="entry name" value="ARM-type_fold"/>
</dbReference>
<protein>
    <submittedName>
        <fullName evidence="1">HEAT repeat domain-containing protein</fullName>
    </submittedName>
</protein>
<comment type="caution">
    <text evidence="1">The sequence shown here is derived from an EMBL/GenBank/DDBJ whole genome shotgun (WGS) entry which is preliminary data.</text>
</comment>
<dbReference type="Pfam" id="PF13646">
    <property type="entry name" value="HEAT_2"/>
    <property type="match status" value="1"/>
</dbReference>
<dbReference type="AlphaFoldDB" id="A0A936TFL7"/>
<sequence length="150" mass="16048">MALNMPELRLRLSSIEGDPQMYVDLGPDEVPLLVELLNDEEAWMASRAVYALTRIATPEAVDAIHEASASPRGEVRVAVAASANLLPVPEADQVLTRLLADPDVGVRKYAIGSVMPDSDASLKQLVIDISDSDDAVLKGTAESRARDLGL</sequence>
<dbReference type="SUPFAM" id="SSF48371">
    <property type="entry name" value="ARM repeat"/>
    <property type="match status" value="1"/>
</dbReference>
<gene>
    <name evidence="1" type="ORF">IPN02_13915</name>
</gene>
<dbReference type="InterPro" id="IPR011989">
    <property type="entry name" value="ARM-like"/>
</dbReference>
<organism evidence="1 2">
    <name type="scientific">Candidatus Neomicrothrix subdominans</name>
    <dbReference type="NCBI Taxonomy" id="2954438"/>
    <lineage>
        <taxon>Bacteria</taxon>
        <taxon>Bacillati</taxon>
        <taxon>Actinomycetota</taxon>
        <taxon>Acidimicrobiia</taxon>
        <taxon>Acidimicrobiales</taxon>
        <taxon>Microthrixaceae</taxon>
        <taxon>Candidatus Neomicrothrix</taxon>
    </lineage>
</organism>